<feature type="domain" description="HTH cro/C1-type" evidence="2">
    <location>
        <begin position="71"/>
        <end position="125"/>
    </location>
</feature>
<dbReference type="Proteomes" id="UP000010809">
    <property type="component" value="Chromosome"/>
</dbReference>
<dbReference type="KEGG" id="tni:TVNIR_0517"/>
<dbReference type="STRING" id="1255043.TVNIR_0517"/>
<dbReference type="EMBL" id="CP003989">
    <property type="protein sequence ID" value="AGA32219.1"/>
    <property type="molecule type" value="Genomic_DNA"/>
</dbReference>
<dbReference type="InterPro" id="IPR010982">
    <property type="entry name" value="Lambda_DNA-bd_dom_sf"/>
</dbReference>
<evidence type="ECO:0000256" key="1">
    <source>
        <dbReference type="ARBA" id="ARBA00023125"/>
    </source>
</evidence>
<dbReference type="OrthoDB" id="129597at2"/>
<gene>
    <name evidence="3" type="ordered locus">TVNIR_0517</name>
</gene>
<dbReference type="GO" id="GO:0003700">
    <property type="term" value="F:DNA-binding transcription factor activity"/>
    <property type="evidence" value="ECO:0007669"/>
    <property type="project" value="TreeGrafter"/>
</dbReference>
<reference evidence="3" key="1">
    <citation type="submission" date="2015-12" db="EMBL/GenBank/DDBJ databases">
        <authorList>
            <person name="Tikhonova T.V."/>
            <person name="Pavlov A.R."/>
            <person name="Beletsky A.V."/>
            <person name="Mardanov A.V."/>
            <person name="Sorokin D.Y."/>
            <person name="Ravin N.V."/>
            <person name="Popov V.O."/>
        </authorList>
    </citation>
    <scope>NUCLEOTIDE SEQUENCE</scope>
    <source>
        <strain evidence="3">DSM 14787</strain>
    </source>
</reference>
<keyword evidence="1" id="KW-0238">DNA-binding</keyword>
<keyword evidence="4" id="KW-1185">Reference proteome</keyword>
<dbReference type="eggNOG" id="COG3620">
    <property type="taxonomic scope" value="Bacteria"/>
</dbReference>
<dbReference type="PATRIC" id="fig|1255043.3.peg.521"/>
<dbReference type="InterPro" id="IPR001387">
    <property type="entry name" value="Cro/C1-type_HTH"/>
</dbReference>
<dbReference type="RefSeq" id="WP_015257373.1">
    <property type="nucleotide sequence ID" value="NC_019902.2"/>
</dbReference>
<proteinExistence type="predicted"/>
<dbReference type="PANTHER" id="PTHR46797">
    <property type="entry name" value="HTH-TYPE TRANSCRIPTIONAL REGULATOR"/>
    <property type="match status" value="1"/>
</dbReference>
<dbReference type="SMART" id="SM00530">
    <property type="entry name" value="HTH_XRE"/>
    <property type="match status" value="1"/>
</dbReference>
<evidence type="ECO:0000313" key="3">
    <source>
        <dbReference type="EMBL" id="AGA32219.1"/>
    </source>
</evidence>
<dbReference type="SUPFAM" id="SSF47413">
    <property type="entry name" value="lambda repressor-like DNA-binding domains"/>
    <property type="match status" value="1"/>
</dbReference>
<protein>
    <submittedName>
        <fullName evidence="3">Transcriptional regulator, XRE family</fullName>
    </submittedName>
</protein>
<dbReference type="InterPro" id="IPR050807">
    <property type="entry name" value="TransReg_Diox_bact_type"/>
</dbReference>
<accession>L0DRK3</accession>
<dbReference type="GO" id="GO:0003677">
    <property type="term" value="F:DNA binding"/>
    <property type="evidence" value="ECO:0007669"/>
    <property type="project" value="UniProtKB-KW"/>
</dbReference>
<dbReference type="CDD" id="cd00093">
    <property type="entry name" value="HTH_XRE"/>
    <property type="match status" value="1"/>
</dbReference>
<dbReference type="GO" id="GO:0005829">
    <property type="term" value="C:cytosol"/>
    <property type="evidence" value="ECO:0007669"/>
    <property type="project" value="TreeGrafter"/>
</dbReference>
<dbReference type="AlphaFoldDB" id="L0DRK3"/>
<sequence length="126" mass="14105">MNAQVQIIERDGQPEYAVVPIETYRRLLALAEDMEDIRAYDRAMAEISRGEDEILPAEVAERFLNGATQPLRIWREYRGLTQQKLADATGVGKSYISQIEAGKKQPTVGVLQALSRALAVDMEDLV</sequence>
<organism evidence="3 4">
    <name type="scientific">Thioalkalivibrio nitratireducens (strain DSM 14787 / UNIQEM 213 / ALEN2)</name>
    <dbReference type="NCBI Taxonomy" id="1255043"/>
    <lineage>
        <taxon>Bacteria</taxon>
        <taxon>Pseudomonadati</taxon>
        <taxon>Pseudomonadota</taxon>
        <taxon>Gammaproteobacteria</taxon>
        <taxon>Chromatiales</taxon>
        <taxon>Ectothiorhodospiraceae</taxon>
        <taxon>Thioalkalivibrio</taxon>
    </lineage>
</organism>
<dbReference type="Pfam" id="PF01381">
    <property type="entry name" value="HTH_3"/>
    <property type="match status" value="1"/>
</dbReference>
<dbReference type="Gene3D" id="1.10.260.40">
    <property type="entry name" value="lambda repressor-like DNA-binding domains"/>
    <property type="match status" value="1"/>
</dbReference>
<evidence type="ECO:0000259" key="2">
    <source>
        <dbReference type="PROSITE" id="PS50943"/>
    </source>
</evidence>
<name>L0DRK3_THIND</name>
<dbReference type="HOGENOM" id="CLU_136757_2_0_6"/>
<dbReference type="PROSITE" id="PS50943">
    <property type="entry name" value="HTH_CROC1"/>
    <property type="match status" value="1"/>
</dbReference>
<evidence type="ECO:0000313" key="4">
    <source>
        <dbReference type="Proteomes" id="UP000010809"/>
    </source>
</evidence>
<dbReference type="PANTHER" id="PTHR46797:SF1">
    <property type="entry name" value="METHYLPHOSPHONATE SYNTHASE"/>
    <property type="match status" value="1"/>
</dbReference>